<evidence type="ECO:0000256" key="1">
    <source>
        <dbReference type="SAM" id="MobiDB-lite"/>
    </source>
</evidence>
<evidence type="ECO:0000313" key="2">
    <source>
        <dbReference type="Ensembl" id="ENSMSIP00000005654.1"/>
    </source>
</evidence>
<reference evidence="2" key="1">
    <citation type="submission" date="2025-08" db="UniProtKB">
        <authorList>
            <consortium name="Ensembl"/>
        </authorList>
    </citation>
    <scope>IDENTIFICATION</scope>
</reference>
<evidence type="ECO:0008006" key="4">
    <source>
        <dbReference type="Google" id="ProtNLM"/>
    </source>
</evidence>
<dbReference type="InterPro" id="IPR035441">
    <property type="entry name" value="TFIIS/LEDGF_dom_sf"/>
</dbReference>
<proteinExistence type="predicted"/>
<dbReference type="Gene3D" id="1.20.930.10">
    <property type="entry name" value="Conserved domain common to transcription factors TFIIS, elongin A, CRSP70"/>
    <property type="match status" value="1"/>
</dbReference>
<name>A0A8C6MQP5_MUSSI</name>
<keyword evidence="3" id="KW-1185">Reference proteome</keyword>
<reference evidence="2" key="2">
    <citation type="submission" date="2025-09" db="UniProtKB">
        <authorList>
            <consortium name="Ensembl"/>
        </authorList>
    </citation>
    <scope>IDENTIFICATION</scope>
</reference>
<dbReference type="Proteomes" id="UP000694415">
    <property type="component" value="Unplaced"/>
</dbReference>
<dbReference type="AlphaFoldDB" id="A0A8C6MQP5"/>
<accession>A0A8C6MQP5</accession>
<dbReference type="InterPro" id="IPR051870">
    <property type="entry name" value="Elongin-A_domain"/>
</dbReference>
<feature type="compositionally biased region" description="Polar residues" evidence="1">
    <location>
        <begin position="110"/>
        <end position="122"/>
    </location>
</feature>
<sequence>METRSEAGVLQKLLDRLCQETDPGKIYKTLKELSSLPILCDTLAEIDFKQTIKSLKKQQLLVPFVKDLVDKWSTGFLLGPQIQQARQDFGLEKGLTREGQSTSPEEKPQKQASQECCSPSSSERPRGKRQRWEPPCPAQAQGPPAKVPRGESGSFMDLSPIAACAIPEGHSSDIAWFKWNLDQETSFTQQDQESSTYGWALRKNHRTQVYSGCRPAAGPQQKHTGTRDSSHCQVGKDKAGRGQPEEKSRAQGHRCKESYSQPEPPTPLQVHGSQEERLQALRARLLSTRAKRPQPRQTMMVSFFTEVKSPSQHGKPGNSGAASVQNQHSLSEAPAHPGVQWASCPLAGKTGTKKAPAKRPAPLMAKTLKDYRKIPATPETWIDWTHRSCPPGTGTWYTLVFLVQTDFPAANLGLLPGLLYRIFHTLTFFPCQALKLVQK</sequence>
<dbReference type="Ensembl" id="ENSMSIT00000007150.1">
    <property type="protein sequence ID" value="ENSMSIP00000005654.1"/>
    <property type="gene ID" value="ENSMSIG00000005097.1"/>
</dbReference>
<feature type="region of interest" description="Disordered" evidence="1">
    <location>
        <begin position="95"/>
        <end position="154"/>
    </location>
</feature>
<dbReference type="PANTHER" id="PTHR15141:SF75">
    <property type="entry name" value="ELONGIN-A"/>
    <property type="match status" value="1"/>
</dbReference>
<feature type="compositionally biased region" description="Basic and acidic residues" evidence="1">
    <location>
        <begin position="225"/>
        <end position="257"/>
    </location>
</feature>
<feature type="compositionally biased region" description="Polar residues" evidence="1">
    <location>
        <begin position="320"/>
        <end position="330"/>
    </location>
</feature>
<feature type="region of interest" description="Disordered" evidence="1">
    <location>
        <begin position="307"/>
        <end position="362"/>
    </location>
</feature>
<dbReference type="PANTHER" id="PTHR15141">
    <property type="entry name" value="TRANSCRIPTION ELONGATION FACTOR B POLYPEPTIDE 3"/>
    <property type="match status" value="1"/>
</dbReference>
<organism evidence="2 3">
    <name type="scientific">Mus spicilegus</name>
    <name type="common">Mound-building mouse</name>
    <dbReference type="NCBI Taxonomy" id="10103"/>
    <lineage>
        <taxon>Eukaryota</taxon>
        <taxon>Metazoa</taxon>
        <taxon>Chordata</taxon>
        <taxon>Craniata</taxon>
        <taxon>Vertebrata</taxon>
        <taxon>Euteleostomi</taxon>
        <taxon>Mammalia</taxon>
        <taxon>Eutheria</taxon>
        <taxon>Euarchontoglires</taxon>
        <taxon>Glires</taxon>
        <taxon>Rodentia</taxon>
        <taxon>Myomorpha</taxon>
        <taxon>Muroidea</taxon>
        <taxon>Muridae</taxon>
        <taxon>Murinae</taxon>
        <taxon>Mus</taxon>
        <taxon>Mus</taxon>
    </lineage>
</organism>
<dbReference type="GeneTree" id="ENSGT00960000190293"/>
<protein>
    <recommendedName>
        <fullName evidence="4">TFIIS N-terminal domain-containing protein</fullName>
    </recommendedName>
</protein>
<dbReference type="SUPFAM" id="SSF47676">
    <property type="entry name" value="Conserved domain common to transcription factors TFIIS, elongin A, CRSP70"/>
    <property type="match status" value="1"/>
</dbReference>
<evidence type="ECO:0000313" key="3">
    <source>
        <dbReference type="Proteomes" id="UP000694415"/>
    </source>
</evidence>
<feature type="region of interest" description="Disordered" evidence="1">
    <location>
        <begin position="211"/>
        <end position="275"/>
    </location>
</feature>